<dbReference type="PANTHER" id="PTHR34301:SF8">
    <property type="entry name" value="ATPASE DOMAIN-CONTAINING PROTEIN"/>
    <property type="match status" value="1"/>
</dbReference>
<keyword evidence="4" id="KW-1185">Reference proteome</keyword>
<evidence type="ECO:0008006" key="5">
    <source>
        <dbReference type="Google" id="ProtNLM"/>
    </source>
</evidence>
<dbReference type="Proteomes" id="UP001063698">
    <property type="component" value="Chromosome"/>
</dbReference>
<dbReference type="Pfam" id="PF21100">
    <property type="entry name" value="WHD_MCM"/>
    <property type="match status" value="1"/>
</dbReference>
<proteinExistence type="predicted"/>
<dbReference type="SUPFAM" id="SSF46785">
    <property type="entry name" value="Winged helix' DNA-binding domain"/>
    <property type="match status" value="1"/>
</dbReference>
<evidence type="ECO:0000313" key="3">
    <source>
        <dbReference type="EMBL" id="UXD21873.1"/>
    </source>
</evidence>
<feature type="domain" description="MCM C-terminal" evidence="2">
    <location>
        <begin position="274"/>
        <end position="326"/>
    </location>
</feature>
<dbReference type="Gene3D" id="1.10.8.60">
    <property type="match status" value="1"/>
</dbReference>
<evidence type="ECO:0000259" key="1">
    <source>
        <dbReference type="Pfam" id="PF01637"/>
    </source>
</evidence>
<name>A0A977PKD9_9CREN</name>
<dbReference type="Pfam" id="PF01637">
    <property type="entry name" value="ATPase_2"/>
    <property type="match status" value="1"/>
</dbReference>
<dbReference type="InterPro" id="IPR048907">
    <property type="entry name" value="WHD_MCM_arc"/>
</dbReference>
<dbReference type="GO" id="GO:0005524">
    <property type="term" value="F:ATP binding"/>
    <property type="evidence" value="ECO:0007669"/>
    <property type="project" value="InterPro"/>
</dbReference>
<dbReference type="Gene3D" id="1.10.10.10">
    <property type="entry name" value="Winged helix-like DNA-binding domain superfamily/Winged helix DNA-binding domain"/>
    <property type="match status" value="1"/>
</dbReference>
<dbReference type="EMBL" id="CP006868">
    <property type="protein sequence ID" value="UXD21873.1"/>
    <property type="molecule type" value="Genomic_DNA"/>
</dbReference>
<dbReference type="PANTHER" id="PTHR34301">
    <property type="entry name" value="DNA-BINDING PROTEIN-RELATED"/>
    <property type="match status" value="1"/>
</dbReference>
<organism evidence="3 4">
    <name type="scientific">Ignicoccus pacificus DSM 13166</name>
    <dbReference type="NCBI Taxonomy" id="940294"/>
    <lineage>
        <taxon>Archaea</taxon>
        <taxon>Thermoproteota</taxon>
        <taxon>Thermoprotei</taxon>
        <taxon>Desulfurococcales</taxon>
        <taxon>Desulfurococcaceae</taxon>
        <taxon>Ignicoccus</taxon>
    </lineage>
</organism>
<dbReference type="SUPFAM" id="SSF52540">
    <property type="entry name" value="P-loop containing nucleoside triphosphate hydrolases"/>
    <property type="match status" value="1"/>
</dbReference>
<sequence length="342" mass="39400">MLFDLRPKERKEDLFGREEELRRLESFLDNMLGAIVYGIRRIGKTSLVKVYCSEYGRCAYVDVRGLYDRGITVNAFIEELLKGVRSLNDRIPSLEVDLRVLRFKREKKSKALSEVLEELDKRSMILVIDEAQLLRGNKVFSNVFAWALDNLSNLKIIFSGSEVGVLEKYLGLRDPSSPLYGRGLGELKLSKFSLELSTEFLRKGFEEVGMEVPEEEIEEAGKELGGIVGWLTLYGNLRLNGLAHEEALIRTKERAKKIIALELKNFLDLRPMGRKRYCCILRAIALGLRAWKDIKKYCNDQNDKNFTNALNKLIDYSFIEKVEHEYLMVDPLMRDAILDVCK</sequence>
<gene>
    <name evidence="3" type="ORF">IPA_09050</name>
</gene>
<evidence type="ECO:0000313" key="4">
    <source>
        <dbReference type="Proteomes" id="UP001063698"/>
    </source>
</evidence>
<protein>
    <recommendedName>
        <fullName evidence="5">ATP-binding protein</fullName>
    </recommendedName>
</protein>
<dbReference type="InterPro" id="IPR011579">
    <property type="entry name" value="ATPase_dom"/>
</dbReference>
<reference evidence="3" key="1">
    <citation type="submission" date="2013-11" db="EMBL/GenBank/DDBJ databases">
        <title>Comparative genomics of Ignicoccus.</title>
        <authorList>
            <person name="Podar M."/>
        </authorList>
    </citation>
    <scope>NUCLEOTIDE SEQUENCE</scope>
    <source>
        <strain evidence="3">DSM 13166</strain>
    </source>
</reference>
<dbReference type="AlphaFoldDB" id="A0A977PKD9"/>
<dbReference type="InterPro" id="IPR036390">
    <property type="entry name" value="WH_DNA-bd_sf"/>
</dbReference>
<accession>A0A977PKD9</accession>
<evidence type="ECO:0000259" key="2">
    <source>
        <dbReference type="Pfam" id="PF21100"/>
    </source>
</evidence>
<dbReference type="Gene3D" id="3.40.50.300">
    <property type="entry name" value="P-loop containing nucleotide triphosphate hydrolases"/>
    <property type="match status" value="1"/>
</dbReference>
<dbReference type="KEGG" id="ipc:IPA_09050"/>
<dbReference type="InterPro" id="IPR027417">
    <property type="entry name" value="P-loop_NTPase"/>
</dbReference>
<dbReference type="InterPro" id="IPR036388">
    <property type="entry name" value="WH-like_DNA-bd_sf"/>
</dbReference>
<feature type="domain" description="ATPase" evidence="1">
    <location>
        <begin position="15"/>
        <end position="231"/>
    </location>
</feature>